<accession>A0A809XZP3</accession>
<name>A0A809XZP3_9BRAD</name>
<proteinExistence type="predicted"/>
<gene>
    <name evidence="1" type="ORF">XF2B_49800</name>
</gene>
<evidence type="ECO:0000313" key="1">
    <source>
        <dbReference type="EMBL" id="BCE31211.1"/>
    </source>
</evidence>
<dbReference type="EMBL" id="AP023092">
    <property type="protein sequence ID" value="BCE31211.1"/>
    <property type="molecule type" value="Genomic_DNA"/>
</dbReference>
<organism evidence="1">
    <name type="scientific">Bradyrhizobium diazoefficiens</name>
    <dbReference type="NCBI Taxonomy" id="1355477"/>
    <lineage>
        <taxon>Bacteria</taxon>
        <taxon>Pseudomonadati</taxon>
        <taxon>Pseudomonadota</taxon>
        <taxon>Alphaproteobacteria</taxon>
        <taxon>Hyphomicrobiales</taxon>
        <taxon>Nitrobacteraceae</taxon>
        <taxon>Bradyrhizobium</taxon>
    </lineage>
</organism>
<sequence length="82" mass="9281">MARRPEVTGRKTTHTDDADAYGIEEFCARHRISRQLFYKMKALGMMPATFKLGTRVLISREAAAAWRRARENAAQAVAERVA</sequence>
<evidence type="ECO:0008006" key="2">
    <source>
        <dbReference type="Google" id="ProtNLM"/>
    </source>
</evidence>
<reference evidence="1" key="1">
    <citation type="submission" date="2020-05" db="EMBL/GenBank/DDBJ databases">
        <title>Complete genome sequence of Bradyrhizobium diazoefficiens XF2 isolated from soybean nodule.</title>
        <authorList>
            <person name="Noda R."/>
            <person name="Kakizaki K."/>
            <person name="Minamisawa K."/>
        </authorList>
    </citation>
    <scope>NUCLEOTIDE SEQUENCE</scope>
    <source>
        <strain evidence="1">XF2</strain>
    </source>
</reference>
<dbReference type="AlphaFoldDB" id="A0A809XZP3"/>
<protein>
    <recommendedName>
        <fullName evidence="2">Helix-turn-helix domain-containing protein</fullName>
    </recommendedName>
</protein>